<reference evidence="4" key="1">
    <citation type="journal article" date="2019" name="Int. J. Syst. Evol. Microbiol.">
        <title>The Global Catalogue of Microorganisms (GCM) 10K type strain sequencing project: providing services to taxonomists for standard genome sequencing and annotation.</title>
        <authorList>
            <consortium name="The Broad Institute Genomics Platform"/>
            <consortium name="The Broad Institute Genome Sequencing Center for Infectious Disease"/>
            <person name="Wu L."/>
            <person name="Ma J."/>
        </authorList>
    </citation>
    <scope>NUCLEOTIDE SEQUENCE [LARGE SCALE GENOMIC DNA]</scope>
    <source>
        <strain evidence="4">CGMCC 4.7466</strain>
    </source>
</reference>
<keyword evidence="4" id="KW-1185">Reference proteome</keyword>
<dbReference type="NCBIfam" id="TIGR02246">
    <property type="entry name" value="SgcJ/EcaC family oxidoreductase"/>
    <property type="match status" value="1"/>
</dbReference>
<gene>
    <name evidence="3" type="ORF">ACFPFU_19865</name>
</gene>
<dbReference type="SUPFAM" id="SSF54427">
    <property type="entry name" value="NTF2-like"/>
    <property type="match status" value="1"/>
</dbReference>
<keyword evidence="1" id="KW-0732">Signal</keyword>
<dbReference type="InterPro" id="IPR032710">
    <property type="entry name" value="NTF2-like_dom_sf"/>
</dbReference>
<dbReference type="EMBL" id="JBHSJJ010000014">
    <property type="protein sequence ID" value="MFC4873972.1"/>
    <property type="molecule type" value="Genomic_DNA"/>
</dbReference>
<evidence type="ECO:0000259" key="2">
    <source>
        <dbReference type="Pfam" id="PF14534"/>
    </source>
</evidence>
<organism evidence="3 4">
    <name type="scientific">Negadavirga shengliensis</name>
    <dbReference type="NCBI Taxonomy" id="1389218"/>
    <lineage>
        <taxon>Bacteria</taxon>
        <taxon>Pseudomonadati</taxon>
        <taxon>Bacteroidota</taxon>
        <taxon>Cytophagia</taxon>
        <taxon>Cytophagales</taxon>
        <taxon>Cyclobacteriaceae</taxon>
        <taxon>Negadavirga</taxon>
    </lineage>
</organism>
<dbReference type="RefSeq" id="WP_377067366.1">
    <property type="nucleotide sequence ID" value="NZ_JBHSJJ010000014.1"/>
</dbReference>
<dbReference type="Proteomes" id="UP001595818">
    <property type="component" value="Unassembled WGS sequence"/>
</dbReference>
<proteinExistence type="predicted"/>
<comment type="caution">
    <text evidence="3">The sequence shown here is derived from an EMBL/GenBank/DDBJ whole genome shotgun (WGS) entry which is preliminary data.</text>
</comment>
<evidence type="ECO:0000313" key="3">
    <source>
        <dbReference type="EMBL" id="MFC4873972.1"/>
    </source>
</evidence>
<evidence type="ECO:0000256" key="1">
    <source>
        <dbReference type="SAM" id="SignalP"/>
    </source>
</evidence>
<dbReference type="Pfam" id="PF14534">
    <property type="entry name" value="DUF4440"/>
    <property type="match status" value="1"/>
</dbReference>
<dbReference type="Gene3D" id="3.10.450.50">
    <property type="match status" value="1"/>
</dbReference>
<feature type="domain" description="DUF4440" evidence="2">
    <location>
        <begin position="34"/>
        <end position="144"/>
    </location>
</feature>
<protein>
    <submittedName>
        <fullName evidence="3">YybH family protein</fullName>
    </submittedName>
</protein>
<feature type="signal peptide" evidence="1">
    <location>
        <begin position="1"/>
        <end position="25"/>
    </location>
</feature>
<feature type="chain" id="PRO_5046517358" evidence="1">
    <location>
        <begin position="26"/>
        <end position="155"/>
    </location>
</feature>
<name>A0ABV9T631_9BACT</name>
<accession>A0ABV9T631</accession>
<dbReference type="InterPro" id="IPR011944">
    <property type="entry name" value="Steroid_delta5-4_isomerase"/>
</dbReference>
<dbReference type="InterPro" id="IPR027843">
    <property type="entry name" value="DUF4440"/>
</dbReference>
<sequence length="155" mass="17150">MTAFNQIILAIILFLLLSQCGSSNSTREEDIQAIKAMSNARAKAFNEGNAAEIARHFTEDASLMAPGKPTQNGPEAVQAYYQSIFDEYDTELESGYEEVKVDGDLAYGRGFAKVTLHPKNGGAPIRSTSKYLNILERQQDGSWKTTHDIWNGNEE</sequence>
<evidence type="ECO:0000313" key="4">
    <source>
        <dbReference type="Proteomes" id="UP001595818"/>
    </source>
</evidence>